<organism evidence="2 3">
    <name type="scientific">Dissophora globulifera</name>
    <dbReference type="NCBI Taxonomy" id="979702"/>
    <lineage>
        <taxon>Eukaryota</taxon>
        <taxon>Fungi</taxon>
        <taxon>Fungi incertae sedis</taxon>
        <taxon>Mucoromycota</taxon>
        <taxon>Mortierellomycotina</taxon>
        <taxon>Mortierellomycetes</taxon>
        <taxon>Mortierellales</taxon>
        <taxon>Mortierellaceae</taxon>
        <taxon>Dissophora</taxon>
    </lineage>
</organism>
<comment type="caution">
    <text evidence="2">The sequence shown here is derived from an EMBL/GenBank/DDBJ whole genome shotgun (WGS) entry which is preliminary data.</text>
</comment>
<gene>
    <name evidence="2" type="ORF">BGZ99_005256</name>
</gene>
<dbReference type="AlphaFoldDB" id="A0A9P6USQ6"/>
<evidence type="ECO:0000313" key="3">
    <source>
        <dbReference type="Proteomes" id="UP000738325"/>
    </source>
</evidence>
<name>A0A9P6USQ6_9FUNG</name>
<feature type="region of interest" description="Disordered" evidence="1">
    <location>
        <begin position="205"/>
        <end position="229"/>
    </location>
</feature>
<keyword evidence="3" id="KW-1185">Reference proteome</keyword>
<dbReference type="OrthoDB" id="2438844at2759"/>
<evidence type="ECO:0000313" key="2">
    <source>
        <dbReference type="EMBL" id="KAG0319177.1"/>
    </source>
</evidence>
<protein>
    <submittedName>
        <fullName evidence="2">Uncharacterized protein</fullName>
    </submittedName>
</protein>
<proteinExistence type="predicted"/>
<dbReference type="EMBL" id="JAAAIP010000335">
    <property type="protein sequence ID" value="KAG0319177.1"/>
    <property type="molecule type" value="Genomic_DNA"/>
</dbReference>
<accession>A0A9P6USQ6</accession>
<reference evidence="2" key="1">
    <citation type="journal article" date="2020" name="Fungal Divers.">
        <title>Resolving the Mortierellaceae phylogeny through synthesis of multi-gene phylogenetics and phylogenomics.</title>
        <authorList>
            <person name="Vandepol N."/>
            <person name="Liber J."/>
            <person name="Desiro A."/>
            <person name="Na H."/>
            <person name="Kennedy M."/>
            <person name="Barry K."/>
            <person name="Grigoriev I.V."/>
            <person name="Miller A.N."/>
            <person name="O'Donnell K."/>
            <person name="Stajich J.E."/>
            <person name="Bonito G."/>
        </authorList>
    </citation>
    <scope>NUCLEOTIDE SEQUENCE</scope>
    <source>
        <strain evidence="2">REB-010B</strain>
    </source>
</reference>
<sequence length="229" mass="26535">MWKLDLIFPESERESKFIYVDDVLKVFRISGTVEFESNGVSITYMRDGNGVTYLPKRISSHEGVVEIFHETALPDSSSSTSTNTHRYLNEFFDLLSINSEVSAYKDLPEPPYSDTLRTSTTQIREDLRTSIEAWTTRKRAATMLDAHFIIDENLPAEYGTSIATHMNTNPEFESRVMKELKDIRRDVMEELKEIHKGVEESLELAKRMNDERPTDSISKQDRRHLYSEL</sequence>
<dbReference type="Proteomes" id="UP000738325">
    <property type="component" value="Unassembled WGS sequence"/>
</dbReference>
<evidence type="ECO:0000256" key="1">
    <source>
        <dbReference type="SAM" id="MobiDB-lite"/>
    </source>
</evidence>